<dbReference type="PANTHER" id="PTHR30578">
    <property type="entry name" value="ELECTRON TRANSPORT COMPLEX PROTEIN RNFD"/>
    <property type="match status" value="1"/>
</dbReference>
<keyword evidence="3" id="KW-0285">Flavoprotein</keyword>
<dbReference type="GO" id="GO:0055085">
    <property type="term" value="P:transmembrane transport"/>
    <property type="evidence" value="ECO:0007669"/>
    <property type="project" value="InterPro"/>
</dbReference>
<evidence type="ECO:0000256" key="6">
    <source>
        <dbReference type="ARBA" id="ARBA00022967"/>
    </source>
</evidence>
<keyword evidence="2" id="KW-0597">Phosphoprotein</keyword>
<evidence type="ECO:0000256" key="1">
    <source>
        <dbReference type="ARBA" id="ARBA00022448"/>
    </source>
</evidence>
<keyword evidence="6" id="KW-1278">Translocase</keyword>
<feature type="transmembrane region" description="Helical" evidence="9">
    <location>
        <begin position="249"/>
        <end position="267"/>
    </location>
</feature>
<sequence>MRNELSTKLRTVVSWSDYKIDPRYFVLLFLGSFAVAGQVYLGFFQKWDAVIVSVIASAGTELVLHRLKRGTWQFPLSAVITGIGVSLLLSSHVVWAYALTSFLAIAIKYAIRFKGGHIFNPNNVAMVIMLFMLPEFAVSTPKQWTNGLPIMAVILALGIVVCYMANRLDSVLTFLGSFTLFALIRHFYFGAPLYAALGPLLGASLQLFSFFMMTDPKSSPTTCKGRMLFAFSVAALDAVFRINRIPNPQFYALFAVCLLMLIPYRLWAERKAKAEAVIQS</sequence>
<feature type="transmembrane region" description="Helical" evidence="9">
    <location>
        <begin position="194"/>
        <end position="213"/>
    </location>
</feature>
<keyword evidence="11" id="KW-1185">Reference proteome</keyword>
<organism evidence="10 11">
    <name type="scientific">Paenibacillus tyrfis</name>
    <dbReference type="NCBI Taxonomy" id="1501230"/>
    <lineage>
        <taxon>Bacteria</taxon>
        <taxon>Bacillati</taxon>
        <taxon>Bacillota</taxon>
        <taxon>Bacilli</taxon>
        <taxon>Bacillales</taxon>
        <taxon>Paenibacillaceae</taxon>
        <taxon>Paenibacillus</taxon>
    </lineage>
</organism>
<keyword evidence="7 9" id="KW-1133">Transmembrane helix</keyword>
<evidence type="ECO:0000256" key="4">
    <source>
        <dbReference type="ARBA" id="ARBA00022643"/>
    </source>
</evidence>
<evidence type="ECO:0000256" key="9">
    <source>
        <dbReference type="SAM" id="Phobius"/>
    </source>
</evidence>
<evidence type="ECO:0000313" key="10">
    <source>
        <dbReference type="EMBL" id="KEQ25362.1"/>
    </source>
</evidence>
<feature type="transmembrane region" description="Helical" evidence="9">
    <location>
        <begin position="147"/>
        <end position="164"/>
    </location>
</feature>
<keyword evidence="1" id="KW-0813">Transport</keyword>
<evidence type="ECO:0000256" key="3">
    <source>
        <dbReference type="ARBA" id="ARBA00022630"/>
    </source>
</evidence>
<dbReference type="EMBL" id="JNVM01000010">
    <property type="protein sequence ID" value="KEQ25362.1"/>
    <property type="molecule type" value="Genomic_DNA"/>
</dbReference>
<evidence type="ECO:0000256" key="8">
    <source>
        <dbReference type="ARBA" id="ARBA00023136"/>
    </source>
</evidence>
<dbReference type="PANTHER" id="PTHR30578:SF0">
    <property type="entry name" value="ION-TRANSLOCATING OXIDOREDUCTASE COMPLEX SUBUNIT D"/>
    <property type="match status" value="1"/>
</dbReference>
<evidence type="ECO:0000256" key="7">
    <source>
        <dbReference type="ARBA" id="ARBA00022989"/>
    </source>
</evidence>
<dbReference type="Pfam" id="PF03116">
    <property type="entry name" value="NQR2_RnfD_RnfE"/>
    <property type="match status" value="1"/>
</dbReference>
<protein>
    <submittedName>
        <fullName evidence="10">Membrane protein</fullName>
    </submittedName>
</protein>
<feature type="transmembrane region" description="Helical" evidence="9">
    <location>
        <begin position="123"/>
        <end position="141"/>
    </location>
</feature>
<dbReference type="OrthoDB" id="260854at2"/>
<keyword evidence="5 9" id="KW-0812">Transmembrane</keyword>
<gene>
    <name evidence="10" type="ORF">ET33_01050</name>
</gene>
<dbReference type="InterPro" id="IPR004338">
    <property type="entry name" value="NqrB/RnfD"/>
</dbReference>
<feature type="transmembrane region" description="Helical" evidence="9">
    <location>
        <begin position="24"/>
        <end position="41"/>
    </location>
</feature>
<evidence type="ECO:0000256" key="2">
    <source>
        <dbReference type="ARBA" id="ARBA00022553"/>
    </source>
</evidence>
<evidence type="ECO:0000256" key="5">
    <source>
        <dbReference type="ARBA" id="ARBA00022692"/>
    </source>
</evidence>
<feature type="transmembrane region" description="Helical" evidence="9">
    <location>
        <begin position="71"/>
        <end position="88"/>
    </location>
</feature>
<dbReference type="RefSeq" id="WP_036681321.1">
    <property type="nucleotide sequence ID" value="NZ_JNVM01000010.1"/>
</dbReference>
<name>A0A081P3T9_9BACL</name>
<keyword evidence="8 9" id="KW-0472">Membrane</keyword>
<accession>A0A081P3T9</accession>
<dbReference type="GO" id="GO:0005886">
    <property type="term" value="C:plasma membrane"/>
    <property type="evidence" value="ECO:0007669"/>
    <property type="project" value="TreeGrafter"/>
</dbReference>
<dbReference type="AlphaFoldDB" id="A0A081P3T9"/>
<proteinExistence type="predicted"/>
<comment type="caution">
    <text evidence="10">The sequence shown here is derived from an EMBL/GenBank/DDBJ whole genome shotgun (WGS) entry which is preliminary data.</text>
</comment>
<dbReference type="eggNOG" id="COG1805">
    <property type="taxonomic scope" value="Bacteria"/>
</dbReference>
<reference evidence="10 11" key="1">
    <citation type="submission" date="2014-06" db="EMBL/GenBank/DDBJ databases">
        <title>Draft genome sequence of Paenibacillus sp. MSt1.</title>
        <authorList>
            <person name="Aw Y.K."/>
            <person name="Ong K.S."/>
            <person name="Gan H.M."/>
            <person name="Lee S.M."/>
        </authorList>
    </citation>
    <scope>NUCLEOTIDE SEQUENCE [LARGE SCALE GENOMIC DNA]</scope>
    <source>
        <strain evidence="10 11">MSt1</strain>
    </source>
</reference>
<keyword evidence="4" id="KW-0288">FMN</keyword>
<evidence type="ECO:0000313" key="11">
    <source>
        <dbReference type="Proteomes" id="UP000028123"/>
    </source>
</evidence>
<dbReference type="Proteomes" id="UP000028123">
    <property type="component" value="Unassembled WGS sequence"/>
</dbReference>